<evidence type="ECO:0000256" key="1">
    <source>
        <dbReference type="ARBA" id="ARBA00004162"/>
    </source>
</evidence>
<gene>
    <name evidence="9" type="ORF">SMNM65_08910</name>
</gene>
<proteinExistence type="predicted"/>
<name>A0A7G1ISP8_STRMT</name>
<dbReference type="EMBL" id="AP023349">
    <property type="protein sequence ID" value="BCJ10459.1"/>
    <property type="molecule type" value="Genomic_DNA"/>
</dbReference>
<reference evidence="10" key="1">
    <citation type="submission" date="2020-08" db="EMBL/GenBank/DDBJ databases">
        <title>Complete genome sequence of Streptococcus mitis strain Nm-65.</title>
        <authorList>
            <person name="Tabata A."/>
            <person name="Ohkuni H."/>
            <person name="Nagamune H."/>
        </authorList>
    </citation>
    <scope>NUCLEOTIDE SEQUENCE [LARGE SCALE GENOMIC DNA]</scope>
    <source>
        <strain evidence="10">Nm-65</strain>
    </source>
</reference>
<evidence type="ECO:0000256" key="4">
    <source>
        <dbReference type="ARBA" id="ARBA00023054"/>
    </source>
</evidence>
<dbReference type="InterPro" id="IPR010379">
    <property type="entry name" value="EzrA"/>
</dbReference>
<evidence type="ECO:0000256" key="7">
    <source>
        <dbReference type="SAM" id="Coils"/>
    </source>
</evidence>
<evidence type="ECO:0000256" key="5">
    <source>
        <dbReference type="ARBA" id="ARBA00023136"/>
    </source>
</evidence>
<dbReference type="AlphaFoldDB" id="A0A7G1ISP8"/>
<evidence type="ECO:0000256" key="2">
    <source>
        <dbReference type="ARBA" id="ARBA00022692"/>
    </source>
</evidence>
<keyword evidence="5 8" id="KW-0472">Membrane</keyword>
<protein>
    <recommendedName>
        <fullName evidence="11">Septation ring formation regulator EzrA</fullName>
    </recommendedName>
</protein>
<evidence type="ECO:0000256" key="8">
    <source>
        <dbReference type="SAM" id="Phobius"/>
    </source>
</evidence>
<keyword evidence="6" id="KW-0717">Septation</keyword>
<keyword evidence="2 8" id="KW-0812">Transmembrane</keyword>
<keyword evidence="6" id="KW-0132">Cell division</keyword>
<dbReference type="Pfam" id="PF06160">
    <property type="entry name" value="EzrA"/>
    <property type="match status" value="1"/>
</dbReference>
<evidence type="ECO:0000256" key="3">
    <source>
        <dbReference type="ARBA" id="ARBA00022989"/>
    </source>
</evidence>
<dbReference type="GO" id="GO:0000917">
    <property type="term" value="P:division septum assembly"/>
    <property type="evidence" value="ECO:0007669"/>
    <property type="project" value="UniProtKB-KW"/>
</dbReference>
<feature type="transmembrane region" description="Helical" evidence="8">
    <location>
        <begin position="6"/>
        <end position="27"/>
    </location>
</feature>
<keyword evidence="6" id="KW-0131">Cell cycle</keyword>
<dbReference type="GO" id="GO:0000921">
    <property type="term" value="P:septin ring assembly"/>
    <property type="evidence" value="ECO:0007669"/>
    <property type="project" value="InterPro"/>
</dbReference>
<dbReference type="GO" id="GO:0005886">
    <property type="term" value="C:plasma membrane"/>
    <property type="evidence" value="ECO:0007669"/>
    <property type="project" value="UniProtKB-SubCell"/>
</dbReference>
<dbReference type="Proteomes" id="UP000516106">
    <property type="component" value="Chromosome"/>
</dbReference>
<accession>A0A7G1ISP8</accession>
<keyword evidence="3 8" id="KW-1133">Transmembrane helix</keyword>
<organism evidence="9 10">
    <name type="scientific">Streptococcus mitis</name>
    <dbReference type="NCBI Taxonomy" id="28037"/>
    <lineage>
        <taxon>Bacteria</taxon>
        <taxon>Bacillati</taxon>
        <taxon>Bacillota</taxon>
        <taxon>Bacilli</taxon>
        <taxon>Lactobacillales</taxon>
        <taxon>Streptococcaceae</taxon>
        <taxon>Streptococcus</taxon>
        <taxon>Streptococcus mitis group</taxon>
    </lineage>
</organism>
<evidence type="ECO:0000256" key="6">
    <source>
        <dbReference type="ARBA" id="ARBA00023210"/>
    </source>
</evidence>
<dbReference type="GO" id="GO:0005940">
    <property type="term" value="C:septin ring"/>
    <property type="evidence" value="ECO:0007669"/>
    <property type="project" value="InterPro"/>
</dbReference>
<keyword evidence="4 7" id="KW-0175">Coiled coil</keyword>
<evidence type="ECO:0000313" key="10">
    <source>
        <dbReference type="Proteomes" id="UP000516106"/>
    </source>
</evidence>
<comment type="subcellular location">
    <subcellularLocation>
        <location evidence="1">Cell membrane</location>
        <topology evidence="1">Single-pass membrane protein</topology>
    </subcellularLocation>
</comment>
<feature type="coiled-coil region" evidence="7">
    <location>
        <begin position="111"/>
        <end position="141"/>
    </location>
</feature>
<evidence type="ECO:0008006" key="11">
    <source>
        <dbReference type="Google" id="ProtNLM"/>
    </source>
</evidence>
<sequence length="177" mass="20473">MSNGQLIYLMVAIAVVLVLAYVVAIFLRKRNEGRLEALEERKEELYNLPVNDEVEAVKNMHLIGQSQVAFREWNQKWVDLSLNSFADIENNLFEAEGYNHSFRFLKASHQIDQIESQITLIEEDITEIRNALADLEKQESKNSGRVLHALDLFEELQHRVAENSEQYGQALDEIKNN</sequence>
<evidence type="ECO:0000313" key="9">
    <source>
        <dbReference type="EMBL" id="BCJ10459.1"/>
    </source>
</evidence>